<evidence type="ECO:0000313" key="2">
    <source>
        <dbReference type="Proteomes" id="UP000270743"/>
    </source>
</evidence>
<proteinExistence type="predicted"/>
<dbReference type="EMBL" id="UZWE01000033">
    <property type="protein sequence ID" value="VDS09252.1"/>
    <property type="molecule type" value="Genomic_DNA"/>
</dbReference>
<organism evidence="1 2">
    <name type="scientific">Paracoccus haematequi</name>
    <dbReference type="NCBI Taxonomy" id="2491866"/>
    <lineage>
        <taxon>Bacteria</taxon>
        <taxon>Pseudomonadati</taxon>
        <taxon>Pseudomonadota</taxon>
        <taxon>Alphaproteobacteria</taxon>
        <taxon>Rhodobacterales</taxon>
        <taxon>Paracoccaceae</taxon>
        <taxon>Paracoccus</taxon>
    </lineage>
</organism>
<evidence type="ECO:0000313" key="1">
    <source>
        <dbReference type="EMBL" id="VDS09252.1"/>
    </source>
</evidence>
<sequence>MTVRPDLLAALPQLAADQVKSWLPHLATCKGIVGRIDLAEVKRLGIQSPAVLVSRFGARVHQTLAGPHRHYLVDLAAFVVTKDMMGLGRNDAAAAITQALLTRLPDLDMAVEGVGEVSDLAEHSLITTDVQKEGIALWAVTWKLRVALVAHPESDPIAPRLYVGWAPEIGAAHEADYDLVGGQP</sequence>
<protein>
    <submittedName>
        <fullName evidence="1">Uncharacterized protein</fullName>
    </submittedName>
</protein>
<keyword evidence="2" id="KW-1185">Reference proteome</keyword>
<dbReference type="Proteomes" id="UP000270743">
    <property type="component" value="Unassembled WGS sequence"/>
</dbReference>
<gene>
    <name evidence="1" type="ORF">PARHAE_02444</name>
</gene>
<accession>A0A447INZ1</accession>
<dbReference type="RefSeq" id="WP_126154902.1">
    <property type="nucleotide sequence ID" value="NZ_UZWE01000033.1"/>
</dbReference>
<dbReference type="AlphaFoldDB" id="A0A447INZ1"/>
<reference evidence="1 2" key="1">
    <citation type="submission" date="2018-12" db="EMBL/GenBank/DDBJ databases">
        <authorList>
            <person name="Criscuolo A."/>
        </authorList>
    </citation>
    <scope>NUCLEOTIDE SEQUENCE [LARGE SCALE GENOMIC DNA]</scope>
    <source>
        <strain evidence="1">ACIP1116241</strain>
    </source>
</reference>
<dbReference type="OrthoDB" id="7873442at2"/>
<name>A0A447INZ1_9RHOB</name>